<dbReference type="PIRSF" id="PIRSF037238">
    <property type="entry name" value="Carboxypeptidase_G2"/>
    <property type="match status" value="1"/>
</dbReference>
<evidence type="ECO:0000313" key="6">
    <source>
        <dbReference type="EMBL" id="MDX5892423.1"/>
    </source>
</evidence>
<keyword evidence="1" id="KW-0479">Metal-binding</keyword>
<dbReference type="EMBL" id="JAWXXX010000001">
    <property type="protein sequence ID" value="MDX5892423.1"/>
    <property type="molecule type" value="Genomic_DNA"/>
</dbReference>
<evidence type="ECO:0000259" key="4">
    <source>
        <dbReference type="Pfam" id="PF07687"/>
    </source>
</evidence>
<dbReference type="Proteomes" id="UP001281130">
    <property type="component" value="Unassembled WGS sequence"/>
</dbReference>
<dbReference type="HOGENOM" id="CLU_021802_7_0_11"/>
<dbReference type="GO" id="GO:0016787">
    <property type="term" value="F:hydrolase activity"/>
    <property type="evidence" value="ECO:0007669"/>
    <property type="project" value="UniProtKB-KW"/>
</dbReference>
<evidence type="ECO:0000313" key="7">
    <source>
        <dbReference type="Proteomes" id="UP000025229"/>
    </source>
</evidence>
<dbReference type="InterPro" id="IPR017150">
    <property type="entry name" value="Pept_M20_glutamate_carboxypep"/>
</dbReference>
<dbReference type="InterPro" id="IPR036264">
    <property type="entry name" value="Bact_exopeptidase_dim_dom"/>
</dbReference>
<organism evidence="5 7">
    <name type="scientific">Rubrobacter radiotolerans</name>
    <name type="common">Arthrobacter radiotolerans</name>
    <dbReference type="NCBI Taxonomy" id="42256"/>
    <lineage>
        <taxon>Bacteria</taxon>
        <taxon>Bacillati</taxon>
        <taxon>Actinomycetota</taxon>
        <taxon>Rubrobacteria</taxon>
        <taxon>Rubrobacterales</taxon>
        <taxon>Rubrobacteraceae</taxon>
        <taxon>Rubrobacter</taxon>
    </lineage>
</organism>
<gene>
    <name evidence="5" type="ORF">RradSPS_2501</name>
    <name evidence="6" type="ORF">SIL72_00135</name>
</gene>
<dbReference type="InterPro" id="IPR002933">
    <property type="entry name" value="Peptidase_M20"/>
</dbReference>
<keyword evidence="7" id="KW-1185">Reference proteome</keyword>
<protein>
    <submittedName>
        <fullName evidence="5">Acetylornithine deacetylase/Succinyl-diaminopimelate desuccinylase and related deacylase</fullName>
    </submittedName>
    <submittedName>
        <fullName evidence="6">M20/M25/M40 family metallo-hydrolase</fullName>
    </submittedName>
</protein>
<dbReference type="STRING" id="42256.RradSPS_2501"/>
<evidence type="ECO:0000313" key="5">
    <source>
        <dbReference type="EMBL" id="AHY47784.1"/>
    </source>
</evidence>
<name>A0A023X6T7_RUBRA</name>
<dbReference type="Gene3D" id="3.30.70.360">
    <property type="match status" value="1"/>
</dbReference>
<dbReference type="eggNOG" id="COG0624">
    <property type="taxonomic scope" value="Bacteria"/>
</dbReference>
<feature type="active site" description="Proton acceptor" evidence="3">
    <location>
        <position position="156"/>
    </location>
</feature>
<dbReference type="Pfam" id="PF07687">
    <property type="entry name" value="M20_dimer"/>
    <property type="match status" value="1"/>
</dbReference>
<dbReference type="InterPro" id="IPR050072">
    <property type="entry name" value="Peptidase_M20A"/>
</dbReference>
<dbReference type="EMBL" id="CP007514">
    <property type="protein sequence ID" value="AHY47784.1"/>
    <property type="molecule type" value="Genomic_DNA"/>
</dbReference>
<dbReference type="PATRIC" id="fig|42256.3.peg.2549"/>
<dbReference type="RefSeq" id="WP_038683080.1">
    <property type="nucleotide sequence ID" value="NZ_CP007514.1"/>
</dbReference>
<dbReference type="Gene3D" id="3.40.630.10">
    <property type="entry name" value="Zn peptidases"/>
    <property type="match status" value="1"/>
</dbReference>
<feature type="domain" description="Peptidase M20 dimerisation" evidence="4">
    <location>
        <begin position="194"/>
        <end position="288"/>
    </location>
</feature>
<keyword evidence="2" id="KW-0378">Hydrolase</keyword>
<dbReference type="PANTHER" id="PTHR43808:SF9">
    <property type="entry name" value="BLL0789 PROTEIN"/>
    <property type="match status" value="1"/>
</dbReference>
<proteinExistence type="predicted"/>
<dbReference type="Proteomes" id="UP000025229">
    <property type="component" value="Chromosome"/>
</dbReference>
<dbReference type="InterPro" id="IPR011650">
    <property type="entry name" value="Peptidase_M20_dimer"/>
</dbReference>
<reference evidence="6" key="2">
    <citation type="submission" date="2023-11" db="EMBL/GenBank/DDBJ databases">
        <title>MicrobeMod: A computational toolkit for identifying prokaryotic methylation and restriction-modification with nanopore sequencing.</title>
        <authorList>
            <person name="Crits-Christoph A."/>
            <person name="Kang S.C."/>
            <person name="Lee H."/>
            <person name="Ostrov N."/>
        </authorList>
    </citation>
    <scope>NUCLEOTIDE SEQUENCE</scope>
    <source>
        <strain evidence="6">ATCC 51242</strain>
    </source>
</reference>
<accession>A0A023X6T7</accession>
<dbReference type="SUPFAM" id="SSF55031">
    <property type="entry name" value="Bacterial exopeptidase dimerisation domain"/>
    <property type="match status" value="1"/>
</dbReference>
<feature type="active site" evidence="3">
    <location>
        <position position="95"/>
    </location>
</feature>
<reference evidence="5 7" key="1">
    <citation type="submission" date="2014-03" db="EMBL/GenBank/DDBJ databases">
        <title>Complete genome sequence of the Radio-Resistant Rubrobacter radiotolerans RSPS-4.</title>
        <authorList>
            <person name="Egas C.C."/>
            <person name="Barroso C.C."/>
            <person name="Froufe H.J.C."/>
            <person name="Pacheco J.J."/>
            <person name="Albuquerque L.L."/>
            <person name="da Costa M.M.S."/>
        </authorList>
    </citation>
    <scope>NUCLEOTIDE SEQUENCE [LARGE SCALE GENOMIC DNA]</scope>
    <source>
        <strain evidence="5 7">RSPS-4</strain>
    </source>
</reference>
<evidence type="ECO:0000256" key="3">
    <source>
        <dbReference type="PIRSR" id="PIRSR037238-1"/>
    </source>
</evidence>
<evidence type="ECO:0000256" key="2">
    <source>
        <dbReference type="ARBA" id="ARBA00022801"/>
    </source>
</evidence>
<dbReference type="Pfam" id="PF01546">
    <property type="entry name" value="Peptidase_M20"/>
    <property type="match status" value="1"/>
</dbReference>
<dbReference type="SUPFAM" id="SSF53187">
    <property type="entry name" value="Zn-dependent exopeptidases"/>
    <property type="match status" value="1"/>
</dbReference>
<dbReference type="AlphaFoldDB" id="A0A023X6T7"/>
<evidence type="ECO:0000256" key="1">
    <source>
        <dbReference type="ARBA" id="ARBA00022723"/>
    </source>
</evidence>
<dbReference type="GO" id="GO:0046872">
    <property type="term" value="F:metal ion binding"/>
    <property type="evidence" value="ECO:0007669"/>
    <property type="project" value="UniProtKB-KW"/>
</dbReference>
<sequence length="400" mass="42757">MEEPADRTAPELLRQLQKRRDEMVDLLTRLALAESPAADRNAQGPVLDLLADALSGSGLAVRRVGGGMHLLARPKRAGRKDRRFRARQLLLGHCDTVWPVGTLREMPVRVEGDLVLGPGVYDMKSGLVQLVFALRALRDLGLAPAVEPVVFVNSDEEIGSPTSTRYIRRLAQAATVERTFVMEPSLGPAGRLKTARKGVGRFTVAVEGRAAHAGLDPQGGASAILELSYIIQELFALNDPARGTSVNVGRVGGGLSPNVVAPACSAEVDVRVTTLEDARRVEREILALAPVTPGIKLRIEGRMGRPPMERTPKNRALWDRARRAGARLGLELEEATAGGASDGNTTSLYTATLDGLGGVGDGAHARHESVRASALPERAALLAALILDPPLEPQKERSRS</sequence>
<dbReference type="PANTHER" id="PTHR43808">
    <property type="entry name" value="ACETYLORNITHINE DEACETYLASE"/>
    <property type="match status" value="1"/>
</dbReference>
<dbReference type="KEGG" id="rrd:RradSPS_2501"/>